<comment type="subcellular location">
    <subcellularLocation>
        <location evidence="5">Cytoplasm</location>
    </subcellularLocation>
</comment>
<sequence>MQVTVGRIGRPHGVRGDVVVGVRTDEPELRFAKGSRLDTDPVALGPLTVAATKWHSGELLVRFEGIGDRDAAADLRGTWLLVDSSTLAPPDDPDEFNDADLRGLAVRTLDGSAVGVVDDVLHSGQDMLVVKAADGREVMIPFVKAIVPEVDVSAGFLVIDPPEGLLNIEEAT</sequence>
<keyword evidence="3 5" id="KW-0698">rRNA processing</keyword>
<dbReference type="EMBL" id="RPFW01000001">
    <property type="protein sequence ID" value="TVZ06440.1"/>
    <property type="molecule type" value="Genomic_DNA"/>
</dbReference>
<feature type="domain" description="RimM N-terminal" evidence="6">
    <location>
        <begin position="4"/>
        <end position="85"/>
    </location>
</feature>
<comment type="subunit">
    <text evidence="5">Binds ribosomal protein uS19.</text>
</comment>
<dbReference type="GO" id="GO:0006364">
    <property type="term" value="P:rRNA processing"/>
    <property type="evidence" value="ECO:0007669"/>
    <property type="project" value="UniProtKB-UniRule"/>
</dbReference>
<feature type="domain" description="Ribosome maturation factor RimM PRC barrel" evidence="7">
    <location>
        <begin position="100"/>
        <end position="165"/>
    </location>
</feature>
<dbReference type="Gene3D" id="2.40.30.60">
    <property type="entry name" value="RimM"/>
    <property type="match status" value="1"/>
</dbReference>
<accession>A0A6P2C5J1</accession>
<evidence type="ECO:0000256" key="5">
    <source>
        <dbReference type="HAMAP-Rule" id="MF_00014"/>
    </source>
</evidence>
<dbReference type="InterPro" id="IPR002676">
    <property type="entry name" value="RimM_N"/>
</dbReference>
<evidence type="ECO:0000259" key="7">
    <source>
        <dbReference type="Pfam" id="PF24986"/>
    </source>
</evidence>
<evidence type="ECO:0000313" key="9">
    <source>
        <dbReference type="Proteomes" id="UP000460272"/>
    </source>
</evidence>
<gene>
    <name evidence="5 8" type="primary">rimM</name>
    <name evidence="8" type="ORF">EAS64_03185</name>
</gene>
<name>A0A6P2C5J1_9ACTN</name>
<keyword evidence="9" id="KW-1185">Reference proteome</keyword>
<dbReference type="NCBIfam" id="TIGR02273">
    <property type="entry name" value="16S_RimM"/>
    <property type="match status" value="1"/>
</dbReference>
<dbReference type="InterPro" id="IPR036976">
    <property type="entry name" value="RimM_N_sf"/>
</dbReference>
<evidence type="ECO:0000259" key="6">
    <source>
        <dbReference type="Pfam" id="PF01782"/>
    </source>
</evidence>
<dbReference type="GO" id="GO:0043022">
    <property type="term" value="F:ribosome binding"/>
    <property type="evidence" value="ECO:0007669"/>
    <property type="project" value="InterPro"/>
</dbReference>
<dbReference type="PANTHER" id="PTHR33692">
    <property type="entry name" value="RIBOSOME MATURATION FACTOR RIMM"/>
    <property type="match status" value="1"/>
</dbReference>
<dbReference type="Proteomes" id="UP000460272">
    <property type="component" value="Unassembled WGS sequence"/>
</dbReference>
<organism evidence="8 9">
    <name type="scientific">Trebonia kvetii</name>
    <dbReference type="NCBI Taxonomy" id="2480626"/>
    <lineage>
        <taxon>Bacteria</taxon>
        <taxon>Bacillati</taxon>
        <taxon>Actinomycetota</taxon>
        <taxon>Actinomycetes</taxon>
        <taxon>Streptosporangiales</taxon>
        <taxon>Treboniaceae</taxon>
        <taxon>Trebonia</taxon>
    </lineage>
</organism>
<dbReference type="GO" id="GO:0042274">
    <property type="term" value="P:ribosomal small subunit biogenesis"/>
    <property type="evidence" value="ECO:0007669"/>
    <property type="project" value="UniProtKB-UniRule"/>
</dbReference>
<dbReference type="InterPro" id="IPR056792">
    <property type="entry name" value="PRC_RimM"/>
</dbReference>
<keyword evidence="2 5" id="KW-0690">Ribosome biogenesis</keyword>
<evidence type="ECO:0000256" key="2">
    <source>
        <dbReference type="ARBA" id="ARBA00022517"/>
    </source>
</evidence>
<dbReference type="InterPro" id="IPR009000">
    <property type="entry name" value="Transl_B-barrel_sf"/>
</dbReference>
<dbReference type="PANTHER" id="PTHR33692:SF1">
    <property type="entry name" value="RIBOSOME MATURATION FACTOR RIMM"/>
    <property type="match status" value="1"/>
</dbReference>
<keyword evidence="4 5" id="KW-0143">Chaperone</keyword>
<comment type="domain">
    <text evidence="5">The PRC barrel domain binds ribosomal protein uS19.</text>
</comment>
<reference evidence="8 9" key="1">
    <citation type="submission" date="2018-11" db="EMBL/GenBank/DDBJ databases">
        <title>Trebonia kvetii gen.nov., sp.nov., a novel acidophilic actinobacterium, and proposal of the new actinobacterial family Treboniaceae fam. nov.</title>
        <authorList>
            <person name="Rapoport D."/>
            <person name="Sagova-Mareckova M."/>
            <person name="Sedlacek I."/>
            <person name="Provaznik J."/>
            <person name="Kralova S."/>
            <person name="Pavlinic D."/>
            <person name="Benes V."/>
            <person name="Kopecky J."/>
        </authorList>
    </citation>
    <scope>NUCLEOTIDE SEQUENCE [LARGE SCALE GENOMIC DNA]</scope>
    <source>
        <strain evidence="8 9">15Tr583</strain>
    </source>
</reference>
<evidence type="ECO:0000256" key="4">
    <source>
        <dbReference type="ARBA" id="ARBA00023186"/>
    </source>
</evidence>
<keyword evidence="1 5" id="KW-0963">Cytoplasm</keyword>
<dbReference type="Pfam" id="PF01782">
    <property type="entry name" value="RimM"/>
    <property type="match status" value="1"/>
</dbReference>
<comment type="similarity">
    <text evidence="5">Belongs to the RimM family.</text>
</comment>
<dbReference type="InterPro" id="IPR011961">
    <property type="entry name" value="RimM"/>
</dbReference>
<dbReference type="Gene3D" id="2.30.30.240">
    <property type="entry name" value="PRC-barrel domain"/>
    <property type="match status" value="1"/>
</dbReference>
<proteinExistence type="inferred from homology"/>
<comment type="caution">
    <text evidence="8">The sequence shown here is derived from an EMBL/GenBank/DDBJ whole genome shotgun (WGS) entry which is preliminary data.</text>
</comment>
<protein>
    <recommendedName>
        <fullName evidence="5">Ribosome maturation factor RimM</fullName>
    </recommendedName>
</protein>
<dbReference type="InterPro" id="IPR011033">
    <property type="entry name" value="PRC_barrel-like_sf"/>
</dbReference>
<dbReference type="SUPFAM" id="SSF50447">
    <property type="entry name" value="Translation proteins"/>
    <property type="match status" value="1"/>
</dbReference>
<dbReference type="GO" id="GO:0005737">
    <property type="term" value="C:cytoplasm"/>
    <property type="evidence" value="ECO:0007669"/>
    <property type="project" value="UniProtKB-SubCell"/>
</dbReference>
<dbReference type="SUPFAM" id="SSF50346">
    <property type="entry name" value="PRC-barrel domain"/>
    <property type="match status" value="1"/>
</dbReference>
<dbReference type="RefSeq" id="WP_145851195.1">
    <property type="nucleotide sequence ID" value="NZ_RPFW01000001.1"/>
</dbReference>
<dbReference type="Pfam" id="PF24986">
    <property type="entry name" value="PRC_RimM"/>
    <property type="match status" value="1"/>
</dbReference>
<dbReference type="OrthoDB" id="5381335at2"/>
<evidence type="ECO:0000256" key="3">
    <source>
        <dbReference type="ARBA" id="ARBA00022552"/>
    </source>
</evidence>
<dbReference type="AlphaFoldDB" id="A0A6P2C5J1"/>
<evidence type="ECO:0000313" key="8">
    <source>
        <dbReference type="EMBL" id="TVZ06440.1"/>
    </source>
</evidence>
<dbReference type="HAMAP" id="MF_00014">
    <property type="entry name" value="Ribosome_mat_RimM"/>
    <property type="match status" value="1"/>
</dbReference>
<evidence type="ECO:0000256" key="1">
    <source>
        <dbReference type="ARBA" id="ARBA00022490"/>
    </source>
</evidence>
<dbReference type="GO" id="GO:0005840">
    <property type="term" value="C:ribosome"/>
    <property type="evidence" value="ECO:0007669"/>
    <property type="project" value="InterPro"/>
</dbReference>
<comment type="function">
    <text evidence="5">An accessory protein needed during the final step in the assembly of 30S ribosomal subunit, possibly for assembly of the head region. Essential for efficient processing of 16S rRNA. May be needed both before and after RbfA during the maturation of 16S rRNA. It has affinity for free ribosomal 30S subunits but not for 70S ribosomes.</text>
</comment>